<keyword evidence="1" id="KW-0808">Transferase</keyword>
<sequence>MTMSTSASPPSSSAAEYVEHLTHQVAIPSITDKFQFFLGPIGDLDPTEFINGETNHIPFRFANPDLSCWKNTFKSWLSAENSWPAWYKRSKLWSNYKLATGSRNLIDKKQFPLGKYLLGYLYQTLNTVVTKIASGKKVIDRPPLANAEFPRFEPITDDDGETSTTRRCRSFGEAASVNIASKLSAEPFGEWFNNFYDGFPKNARIWFAYEGHSVFELPEDFWFDEVNSEKYDKSREVFSAAIRPCIIPVGIHQGKNIKMTYEFYHPTCAARQFGIGQLPISLFFADKIQSRGEITSLLMMDQLLNLPGPPLQHQQYQI</sequence>
<dbReference type="EMBL" id="AP004810">
    <property type="protein sequence ID" value="BAD54296.1"/>
    <property type="molecule type" value="Genomic_DNA"/>
</dbReference>
<gene>
    <name evidence="1" type="primary">B1068H08.23</name>
</gene>
<dbReference type="AlphaFoldDB" id="Q5Z6X3"/>
<reference evidence="2" key="2">
    <citation type="journal article" date="2008" name="Nucleic Acids Res.">
        <title>The rice annotation project database (RAP-DB): 2008 update.</title>
        <authorList>
            <consortium name="The rice annotation project (RAP)"/>
        </authorList>
    </citation>
    <scope>GENOME REANNOTATION</scope>
    <source>
        <strain evidence="2">cv. Nipponbare</strain>
    </source>
</reference>
<evidence type="ECO:0000313" key="2">
    <source>
        <dbReference type="Proteomes" id="UP000000763"/>
    </source>
</evidence>
<keyword evidence="1" id="KW-0032">Aminotransferase</keyword>
<name>Q5Z6X3_ORYSJ</name>
<protein>
    <submittedName>
        <fullName evidence="1">Aminotransferase-like</fullName>
    </submittedName>
</protein>
<evidence type="ECO:0000313" key="1">
    <source>
        <dbReference type="EMBL" id="BAD54296.1"/>
    </source>
</evidence>
<dbReference type="GO" id="GO:0008483">
    <property type="term" value="F:transaminase activity"/>
    <property type="evidence" value="ECO:0007669"/>
    <property type="project" value="UniProtKB-KW"/>
</dbReference>
<dbReference type="Proteomes" id="UP000000763">
    <property type="component" value="Chromosome 6"/>
</dbReference>
<reference evidence="2" key="1">
    <citation type="journal article" date="2005" name="Nature">
        <title>The map-based sequence of the rice genome.</title>
        <authorList>
            <consortium name="International rice genome sequencing project (IRGSP)"/>
            <person name="Matsumoto T."/>
            <person name="Wu J."/>
            <person name="Kanamori H."/>
            <person name="Katayose Y."/>
            <person name="Fujisawa M."/>
            <person name="Namiki N."/>
            <person name="Mizuno H."/>
            <person name="Yamamoto K."/>
            <person name="Antonio B.A."/>
            <person name="Baba T."/>
            <person name="Sakata K."/>
            <person name="Nagamura Y."/>
            <person name="Aoki H."/>
            <person name="Arikawa K."/>
            <person name="Arita K."/>
            <person name="Bito T."/>
            <person name="Chiden Y."/>
            <person name="Fujitsuka N."/>
            <person name="Fukunaka R."/>
            <person name="Hamada M."/>
            <person name="Harada C."/>
            <person name="Hayashi A."/>
            <person name="Hijishita S."/>
            <person name="Honda M."/>
            <person name="Hosokawa S."/>
            <person name="Ichikawa Y."/>
            <person name="Idonuma A."/>
            <person name="Iijima M."/>
            <person name="Ikeda M."/>
            <person name="Ikeno M."/>
            <person name="Ito K."/>
            <person name="Ito S."/>
            <person name="Ito T."/>
            <person name="Ito Y."/>
            <person name="Ito Y."/>
            <person name="Iwabuchi A."/>
            <person name="Kamiya K."/>
            <person name="Karasawa W."/>
            <person name="Kurita K."/>
            <person name="Katagiri S."/>
            <person name="Kikuta A."/>
            <person name="Kobayashi H."/>
            <person name="Kobayashi N."/>
            <person name="Machita K."/>
            <person name="Maehara T."/>
            <person name="Masukawa M."/>
            <person name="Mizubayashi T."/>
            <person name="Mukai Y."/>
            <person name="Nagasaki H."/>
            <person name="Nagata Y."/>
            <person name="Naito S."/>
            <person name="Nakashima M."/>
            <person name="Nakama Y."/>
            <person name="Nakamichi Y."/>
            <person name="Nakamura M."/>
            <person name="Meguro A."/>
            <person name="Negishi M."/>
            <person name="Ohta I."/>
            <person name="Ohta T."/>
            <person name="Okamoto M."/>
            <person name="Ono N."/>
            <person name="Saji S."/>
            <person name="Sakaguchi M."/>
            <person name="Sakai K."/>
            <person name="Shibata M."/>
            <person name="Shimokawa T."/>
            <person name="Song J."/>
            <person name="Takazaki Y."/>
            <person name="Terasawa K."/>
            <person name="Tsugane M."/>
            <person name="Tsuji K."/>
            <person name="Ueda S."/>
            <person name="Waki K."/>
            <person name="Yamagata H."/>
            <person name="Yamamoto M."/>
            <person name="Yamamoto S."/>
            <person name="Yamane H."/>
            <person name="Yoshiki S."/>
            <person name="Yoshihara R."/>
            <person name="Yukawa K."/>
            <person name="Zhong H."/>
            <person name="Yano M."/>
            <person name="Yuan Q."/>
            <person name="Ouyang S."/>
            <person name="Liu J."/>
            <person name="Jones K.M."/>
            <person name="Gansberger K."/>
            <person name="Moffat K."/>
            <person name="Hill J."/>
            <person name="Bera J."/>
            <person name="Fadrosh D."/>
            <person name="Jin S."/>
            <person name="Johri S."/>
            <person name="Kim M."/>
            <person name="Overton L."/>
            <person name="Reardon M."/>
            <person name="Tsitrin T."/>
            <person name="Vuong H."/>
            <person name="Weaver B."/>
            <person name="Ciecko A."/>
            <person name="Tallon L."/>
            <person name="Jackson J."/>
            <person name="Pai G."/>
            <person name="Aken S.V."/>
            <person name="Utterback T."/>
            <person name="Reidmuller S."/>
            <person name="Feldblyum T."/>
            <person name="Hsiao J."/>
            <person name="Zismann V."/>
            <person name="Iobst S."/>
            <person name="de Vazeille A.R."/>
            <person name="Buell C.R."/>
            <person name="Ying K."/>
            <person name="Li Y."/>
            <person name="Lu T."/>
            <person name="Huang Y."/>
            <person name="Zhao Q."/>
            <person name="Feng Q."/>
            <person name="Zhang L."/>
            <person name="Zhu J."/>
            <person name="Weng Q."/>
            <person name="Mu J."/>
            <person name="Lu Y."/>
            <person name="Fan D."/>
            <person name="Liu Y."/>
            <person name="Guan J."/>
            <person name="Zhang Y."/>
            <person name="Yu S."/>
            <person name="Liu X."/>
            <person name="Zhang Y."/>
            <person name="Hong G."/>
            <person name="Han B."/>
            <person name="Choisne N."/>
            <person name="Demange N."/>
            <person name="Orjeda G."/>
            <person name="Samain S."/>
            <person name="Cattolico L."/>
            <person name="Pelletier E."/>
            <person name="Couloux A."/>
            <person name="Segurens B."/>
            <person name="Wincker P."/>
            <person name="D'Hont A."/>
            <person name="Scarpelli C."/>
            <person name="Weissenbach J."/>
            <person name="Salanoubat M."/>
            <person name="Quetier F."/>
            <person name="Yu Y."/>
            <person name="Kim H.R."/>
            <person name="Rambo T."/>
            <person name="Currie J."/>
            <person name="Collura K."/>
            <person name="Luo M."/>
            <person name="Yang T."/>
            <person name="Ammiraju J.S.S."/>
            <person name="Engler F."/>
            <person name="Soderlund C."/>
            <person name="Wing R.A."/>
            <person name="Palmer L.E."/>
            <person name="de la Bastide M."/>
            <person name="Spiegel L."/>
            <person name="Nascimento L."/>
            <person name="Zutavern T."/>
            <person name="O'Shaughnessy A."/>
            <person name="Dike S."/>
            <person name="Dedhia N."/>
            <person name="Preston R."/>
            <person name="Balija V."/>
            <person name="McCombie W.R."/>
            <person name="Chow T."/>
            <person name="Chen H."/>
            <person name="Chung M."/>
            <person name="Chen C."/>
            <person name="Shaw J."/>
            <person name="Wu H."/>
            <person name="Hsiao K."/>
            <person name="Chao Y."/>
            <person name="Chu M."/>
            <person name="Cheng C."/>
            <person name="Hour A."/>
            <person name="Lee P."/>
            <person name="Lin S."/>
            <person name="Lin Y."/>
            <person name="Liou J."/>
            <person name="Liu S."/>
            <person name="Hsing Y."/>
            <person name="Raghuvanshi S."/>
            <person name="Mohanty A."/>
            <person name="Bharti A.K."/>
            <person name="Gaur A."/>
            <person name="Gupta V."/>
            <person name="Kumar D."/>
            <person name="Ravi V."/>
            <person name="Vij S."/>
            <person name="Kapur A."/>
            <person name="Khurana P."/>
            <person name="Khurana P."/>
            <person name="Khurana J.P."/>
            <person name="Tyagi A.K."/>
            <person name="Gaikwad K."/>
            <person name="Singh A."/>
            <person name="Dalal V."/>
            <person name="Srivastava S."/>
            <person name="Dixit A."/>
            <person name="Pal A.K."/>
            <person name="Ghazi I.A."/>
            <person name="Yadav M."/>
            <person name="Pandit A."/>
            <person name="Bhargava A."/>
            <person name="Sureshbabu K."/>
            <person name="Batra K."/>
            <person name="Sharma T.R."/>
            <person name="Mohapatra T."/>
            <person name="Singh N.K."/>
            <person name="Messing J."/>
            <person name="Nelson A.B."/>
            <person name="Fuks G."/>
            <person name="Kavchok S."/>
            <person name="Keizer G."/>
            <person name="Linton E."/>
            <person name="Llaca V."/>
            <person name="Song R."/>
            <person name="Tanyolac B."/>
            <person name="Young S."/>
            <person name="Ho-Il K."/>
            <person name="Hahn J.H."/>
            <person name="Sangsakoo G."/>
            <person name="Vanavichit A."/>
            <person name="de Mattos Luiz.A.T."/>
            <person name="Zimmer P.D."/>
            <person name="Malone G."/>
            <person name="Dellagostin O."/>
            <person name="de Oliveira A.C."/>
            <person name="Bevan M."/>
            <person name="Bancroft I."/>
            <person name="Minx P."/>
            <person name="Cordum H."/>
            <person name="Wilson R."/>
            <person name="Cheng Z."/>
            <person name="Jin W."/>
            <person name="Jiang J."/>
            <person name="Leong S.A."/>
            <person name="Iwama H."/>
            <person name="Gojobori T."/>
            <person name="Itoh T."/>
            <person name="Niimura Y."/>
            <person name="Fujii Y."/>
            <person name="Habara T."/>
            <person name="Sakai H."/>
            <person name="Sato Y."/>
            <person name="Wilson G."/>
            <person name="Kumar K."/>
            <person name="McCouch S."/>
            <person name="Juretic N."/>
            <person name="Hoen D."/>
            <person name="Wright S."/>
            <person name="Bruskiewich R."/>
            <person name="Bureau T."/>
            <person name="Miyao A."/>
            <person name="Hirochika H."/>
            <person name="Nishikawa T."/>
            <person name="Kadowaki K."/>
            <person name="Sugiura M."/>
            <person name="Burr B."/>
            <person name="Sasaki T."/>
        </authorList>
    </citation>
    <scope>NUCLEOTIDE SEQUENCE [LARGE SCALE GENOMIC DNA]</scope>
    <source>
        <strain evidence="2">cv. Nipponbare</strain>
    </source>
</reference>
<accession>Q5Z6X3</accession>
<proteinExistence type="predicted"/>
<organism evidence="1 2">
    <name type="scientific">Oryza sativa subsp. japonica</name>
    <name type="common">Rice</name>
    <dbReference type="NCBI Taxonomy" id="39947"/>
    <lineage>
        <taxon>Eukaryota</taxon>
        <taxon>Viridiplantae</taxon>
        <taxon>Streptophyta</taxon>
        <taxon>Embryophyta</taxon>
        <taxon>Tracheophyta</taxon>
        <taxon>Spermatophyta</taxon>
        <taxon>Magnoliopsida</taxon>
        <taxon>Liliopsida</taxon>
        <taxon>Poales</taxon>
        <taxon>Poaceae</taxon>
        <taxon>BOP clade</taxon>
        <taxon>Oryzoideae</taxon>
        <taxon>Oryzeae</taxon>
        <taxon>Oryzinae</taxon>
        <taxon>Oryza</taxon>
        <taxon>Oryza sativa</taxon>
    </lineage>
</organism>